<evidence type="ECO:0000313" key="11">
    <source>
        <dbReference type="Proteomes" id="UP000248783"/>
    </source>
</evidence>
<dbReference type="GO" id="GO:0048039">
    <property type="term" value="F:ubiquinone binding"/>
    <property type="evidence" value="ECO:0007669"/>
    <property type="project" value="TreeGrafter"/>
</dbReference>
<comment type="similarity">
    <text evidence="2">Belongs to the complex I subunit 4 family.</text>
</comment>
<dbReference type="InterPro" id="IPR010227">
    <property type="entry name" value="NADH_Q_OxRdtase_chainM/4"/>
</dbReference>
<comment type="caution">
    <text evidence="10">The sequence shown here is derived from an EMBL/GenBank/DDBJ whole genome shotgun (WGS) entry which is preliminary data.</text>
</comment>
<feature type="transmembrane region" description="Helical" evidence="8">
    <location>
        <begin position="130"/>
        <end position="148"/>
    </location>
</feature>
<feature type="transmembrane region" description="Helical" evidence="8">
    <location>
        <begin position="397"/>
        <end position="420"/>
    </location>
</feature>
<keyword evidence="10" id="KW-0560">Oxidoreductase</keyword>
<dbReference type="NCBIfam" id="NF004500">
    <property type="entry name" value="PRK05846.1-4"/>
    <property type="match status" value="1"/>
</dbReference>
<dbReference type="GO" id="GO:0042773">
    <property type="term" value="P:ATP synthesis coupled electron transport"/>
    <property type="evidence" value="ECO:0007669"/>
    <property type="project" value="InterPro"/>
</dbReference>
<evidence type="ECO:0000256" key="6">
    <source>
        <dbReference type="RuleBase" id="RU000320"/>
    </source>
</evidence>
<proteinExistence type="inferred from homology"/>
<dbReference type="Pfam" id="PF00361">
    <property type="entry name" value="Proton_antipo_M"/>
    <property type="match status" value="1"/>
</dbReference>
<feature type="transmembrane region" description="Helical" evidence="8">
    <location>
        <begin position="326"/>
        <end position="345"/>
    </location>
</feature>
<feature type="transmembrane region" description="Helical" evidence="8">
    <location>
        <begin position="98"/>
        <end position="118"/>
    </location>
</feature>
<evidence type="ECO:0000256" key="7">
    <source>
        <dbReference type="SAM" id="MobiDB-lite"/>
    </source>
</evidence>
<feature type="transmembrane region" description="Helical" evidence="8">
    <location>
        <begin position="6"/>
        <end position="26"/>
    </location>
</feature>
<feature type="transmembrane region" description="Helical" evidence="8">
    <location>
        <begin position="505"/>
        <end position="527"/>
    </location>
</feature>
<protein>
    <submittedName>
        <fullName evidence="10">NADH-quinone oxidoreductase subunit M</fullName>
        <ecNumber evidence="10">1.6.5.11</ecNumber>
    </submittedName>
</protein>
<dbReference type="GO" id="GO:0015990">
    <property type="term" value="P:electron transport coupled proton transport"/>
    <property type="evidence" value="ECO:0007669"/>
    <property type="project" value="TreeGrafter"/>
</dbReference>
<dbReference type="PANTHER" id="PTHR43507:SF1">
    <property type="entry name" value="NADH-UBIQUINONE OXIDOREDUCTASE CHAIN 4"/>
    <property type="match status" value="1"/>
</dbReference>
<feature type="region of interest" description="Disordered" evidence="7">
    <location>
        <begin position="541"/>
        <end position="562"/>
    </location>
</feature>
<dbReference type="GO" id="GO:0008137">
    <property type="term" value="F:NADH dehydrogenase (ubiquinone) activity"/>
    <property type="evidence" value="ECO:0007669"/>
    <property type="project" value="InterPro"/>
</dbReference>
<dbReference type="Proteomes" id="UP000248783">
    <property type="component" value="Unassembled WGS sequence"/>
</dbReference>
<feature type="transmembrane region" description="Helical" evidence="8">
    <location>
        <begin position="268"/>
        <end position="291"/>
    </location>
</feature>
<organism evidence="10 11">
    <name type="scientific">Xylanimonas oleitrophica</name>
    <dbReference type="NCBI Taxonomy" id="2607479"/>
    <lineage>
        <taxon>Bacteria</taxon>
        <taxon>Bacillati</taxon>
        <taxon>Actinomycetota</taxon>
        <taxon>Actinomycetes</taxon>
        <taxon>Micrococcales</taxon>
        <taxon>Promicromonosporaceae</taxon>
        <taxon>Xylanimonas</taxon>
    </lineage>
</organism>
<dbReference type="InterPro" id="IPR001750">
    <property type="entry name" value="ND/Mrp_TM"/>
</dbReference>
<dbReference type="EC" id="1.6.5.11" evidence="10"/>
<evidence type="ECO:0000256" key="2">
    <source>
        <dbReference type="ARBA" id="ARBA00009025"/>
    </source>
</evidence>
<feature type="compositionally biased region" description="Basic and acidic residues" evidence="7">
    <location>
        <begin position="485"/>
        <end position="495"/>
    </location>
</feature>
<evidence type="ECO:0000259" key="9">
    <source>
        <dbReference type="Pfam" id="PF00361"/>
    </source>
</evidence>
<dbReference type="EMBL" id="QKWH01000015">
    <property type="protein sequence ID" value="PZR51850.1"/>
    <property type="molecule type" value="Genomic_DNA"/>
</dbReference>
<keyword evidence="5 8" id="KW-0472">Membrane</keyword>
<comment type="subcellular location">
    <subcellularLocation>
        <location evidence="1">Endomembrane system</location>
        <topology evidence="1">Multi-pass membrane protein</topology>
    </subcellularLocation>
    <subcellularLocation>
        <location evidence="6">Membrane</location>
        <topology evidence="6">Multi-pass membrane protein</topology>
    </subcellularLocation>
</comment>
<dbReference type="InterPro" id="IPR003918">
    <property type="entry name" value="NADH_UbQ_OxRdtase"/>
</dbReference>
<feature type="transmembrane region" description="Helical" evidence="8">
    <location>
        <begin position="432"/>
        <end position="452"/>
    </location>
</feature>
<feature type="transmembrane region" description="Helical" evidence="8">
    <location>
        <begin position="357"/>
        <end position="376"/>
    </location>
</feature>
<name>A0A2W5WKY1_9MICO</name>
<accession>A0A2W5WKY1</accession>
<evidence type="ECO:0000256" key="4">
    <source>
        <dbReference type="ARBA" id="ARBA00022989"/>
    </source>
</evidence>
<sequence>MTFPWLTALIVWPLLAALATALTGVGRGRPAATGTGAGRFGGTAARVVALAGALVEVLLLVGAFTAFDTTRAGEHQLAETHDWIPAIGASYAVGVDGVGLLLVALSVGLVPLVILAAWREQGGDDSRLRRYLAVVLVLEAFMVAVFAARDVFLFYVLFEAMLIPAYFLIGGFGQGAQRRYAAVKFLLYSLAGGLIMLVAVIALYLQVPAAERGPRTFLTENLTGLELGTTEGRLMFAAFFLAFAIKAPLVPVHSWLPDVAENATPGTSTLLVCVLDKVGTFGMLTLCLPLFPEASRWAAPFVIVLAVVSILYGAILAIGQSDLLRLVGYTSVSHFGFIVLGIFTFTSLGTSGSSLMMLNHGISTGALFLVAGFVIARHPARSQRIADYGGLRTVAPVLGGTFLVAALSAAALPGLATFVSEVMVFLGAFGRAPVAALVAVPAVVLAAVYVLLTYQRIFTGTVPAHLGGDAAREATDDGTPPLEDTVSRTREDAPVRDLDARERTVAGVLVGALLVLGLVPGLALRYVDAPGQVAVELVGESDPPPVLGAQPVDARPTEGSLS</sequence>
<dbReference type="RefSeq" id="WP_111252002.1">
    <property type="nucleotide sequence ID" value="NZ_QKWH01000015.1"/>
</dbReference>
<dbReference type="AlphaFoldDB" id="A0A2W5WKY1"/>
<evidence type="ECO:0000256" key="8">
    <source>
        <dbReference type="SAM" id="Phobius"/>
    </source>
</evidence>
<dbReference type="GO" id="GO:0012505">
    <property type="term" value="C:endomembrane system"/>
    <property type="evidence" value="ECO:0007669"/>
    <property type="project" value="UniProtKB-SubCell"/>
</dbReference>
<dbReference type="GO" id="GO:0016020">
    <property type="term" value="C:membrane"/>
    <property type="evidence" value="ECO:0007669"/>
    <property type="project" value="UniProtKB-SubCell"/>
</dbReference>
<dbReference type="GO" id="GO:0003954">
    <property type="term" value="F:NADH dehydrogenase activity"/>
    <property type="evidence" value="ECO:0007669"/>
    <property type="project" value="TreeGrafter"/>
</dbReference>
<gene>
    <name evidence="10" type="ORF">DNL40_14655</name>
</gene>
<evidence type="ECO:0000256" key="3">
    <source>
        <dbReference type="ARBA" id="ARBA00022692"/>
    </source>
</evidence>
<feature type="transmembrane region" description="Helical" evidence="8">
    <location>
        <begin position="234"/>
        <end position="256"/>
    </location>
</feature>
<feature type="region of interest" description="Disordered" evidence="7">
    <location>
        <begin position="468"/>
        <end position="495"/>
    </location>
</feature>
<keyword evidence="4 8" id="KW-1133">Transmembrane helix</keyword>
<reference evidence="10 11" key="1">
    <citation type="submission" date="2018-06" db="EMBL/GenBank/DDBJ databases">
        <title>Whole genome sequencing of a novel hydrocarbon degrading bacterial strain, PW21 isolated from oil contaminated produced water sample.</title>
        <authorList>
            <person name="Nagkirti P."/>
            <person name="Shaikh A."/>
            <person name="Gowdaman V."/>
            <person name="Engineer A.E."/>
            <person name="Dagar S."/>
            <person name="Dhakephalkar P.K."/>
        </authorList>
    </citation>
    <scope>NUCLEOTIDE SEQUENCE [LARGE SCALE GENOMIC DNA]</scope>
    <source>
        <strain evidence="10 11">PW21</strain>
    </source>
</reference>
<evidence type="ECO:0000313" key="10">
    <source>
        <dbReference type="EMBL" id="PZR51850.1"/>
    </source>
</evidence>
<keyword evidence="11" id="KW-1185">Reference proteome</keyword>
<dbReference type="NCBIfam" id="TIGR01972">
    <property type="entry name" value="NDH_I_M"/>
    <property type="match status" value="1"/>
</dbReference>
<feature type="transmembrane region" description="Helical" evidence="8">
    <location>
        <begin position="154"/>
        <end position="173"/>
    </location>
</feature>
<feature type="domain" description="NADH:quinone oxidoreductase/Mrp antiporter transmembrane" evidence="9">
    <location>
        <begin position="148"/>
        <end position="443"/>
    </location>
</feature>
<dbReference type="PRINTS" id="PR01437">
    <property type="entry name" value="NUOXDRDTASE4"/>
</dbReference>
<dbReference type="PANTHER" id="PTHR43507">
    <property type="entry name" value="NADH-UBIQUINONE OXIDOREDUCTASE CHAIN 4"/>
    <property type="match status" value="1"/>
</dbReference>
<evidence type="ECO:0000256" key="1">
    <source>
        <dbReference type="ARBA" id="ARBA00004127"/>
    </source>
</evidence>
<feature type="transmembrane region" description="Helical" evidence="8">
    <location>
        <begin position="47"/>
        <end position="67"/>
    </location>
</feature>
<feature type="transmembrane region" description="Helical" evidence="8">
    <location>
        <begin position="297"/>
        <end position="319"/>
    </location>
</feature>
<feature type="transmembrane region" description="Helical" evidence="8">
    <location>
        <begin position="185"/>
        <end position="205"/>
    </location>
</feature>
<evidence type="ECO:0000256" key="5">
    <source>
        <dbReference type="ARBA" id="ARBA00023136"/>
    </source>
</evidence>
<keyword evidence="3 6" id="KW-0812">Transmembrane</keyword>